<protein>
    <submittedName>
        <fullName evidence="2">Uncharacterized protein</fullName>
    </submittedName>
</protein>
<dbReference type="Proteomes" id="UP001266305">
    <property type="component" value="Unassembled WGS sequence"/>
</dbReference>
<feature type="region of interest" description="Disordered" evidence="1">
    <location>
        <begin position="1"/>
        <end position="59"/>
    </location>
</feature>
<dbReference type="EMBL" id="JASSZA010000002">
    <property type="protein sequence ID" value="KAK2116678.1"/>
    <property type="molecule type" value="Genomic_DNA"/>
</dbReference>
<evidence type="ECO:0000256" key="1">
    <source>
        <dbReference type="SAM" id="MobiDB-lite"/>
    </source>
</evidence>
<keyword evidence="3" id="KW-1185">Reference proteome</keyword>
<feature type="compositionally biased region" description="Basic and acidic residues" evidence="1">
    <location>
        <begin position="24"/>
        <end position="33"/>
    </location>
</feature>
<reference evidence="2 3" key="1">
    <citation type="submission" date="2023-05" db="EMBL/GenBank/DDBJ databases">
        <title>B98-5 Cell Line De Novo Hybrid Assembly: An Optical Mapping Approach.</title>
        <authorList>
            <person name="Kananen K."/>
            <person name="Auerbach J.A."/>
            <person name="Kautto E."/>
            <person name="Blachly J.S."/>
        </authorList>
    </citation>
    <scope>NUCLEOTIDE SEQUENCE [LARGE SCALE GENOMIC DNA]</scope>
    <source>
        <strain evidence="2">B95-8</strain>
        <tissue evidence="2">Cell line</tissue>
    </source>
</reference>
<gene>
    <name evidence="2" type="ORF">P7K49_003564</name>
</gene>
<comment type="caution">
    <text evidence="2">The sequence shown here is derived from an EMBL/GenBank/DDBJ whole genome shotgun (WGS) entry which is preliminary data.</text>
</comment>
<feature type="compositionally biased region" description="Basic and acidic residues" evidence="1">
    <location>
        <begin position="1"/>
        <end position="12"/>
    </location>
</feature>
<name>A0ABQ9W7C3_SAGOE</name>
<evidence type="ECO:0000313" key="3">
    <source>
        <dbReference type="Proteomes" id="UP001266305"/>
    </source>
</evidence>
<sequence>MKAKHEEKHEDQQPGVGTPLHSIVDQDFKHEQQQRGAYDYQELPQPYVGKDSPVAPLDDAGIDEELTGIEVLEHAPGVHGGTSNHGCHLLAGSAPL</sequence>
<accession>A0ABQ9W7C3</accession>
<proteinExistence type="predicted"/>
<evidence type="ECO:0000313" key="2">
    <source>
        <dbReference type="EMBL" id="KAK2116678.1"/>
    </source>
</evidence>
<organism evidence="2 3">
    <name type="scientific">Saguinus oedipus</name>
    <name type="common">Cotton-top tamarin</name>
    <name type="synonym">Oedipomidas oedipus</name>
    <dbReference type="NCBI Taxonomy" id="9490"/>
    <lineage>
        <taxon>Eukaryota</taxon>
        <taxon>Metazoa</taxon>
        <taxon>Chordata</taxon>
        <taxon>Craniata</taxon>
        <taxon>Vertebrata</taxon>
        <taxon>Euteleostomi</taxon>
        <taxon>Mammalia</taxon>
        <taxon>Eutheria</taxon>
        <taxon>Euarchontoglires</taxon>
        <taxon>Primates</taxon>
        <taxon>Haplorrhini</taxon>
        <taxon>Platyrrhini</taxon>
        <taxon>Cebidae</taxon>
        <taxon>Callitrichinae</taxon>
        <taxon>Saguinus</taxon>
    </lineage>
</organism>